<dbReference type="Pfam" id="PF00072">
    <property type="entry name" value="Response_reg"/>
    <property type="match status" value="1"/>
</dbReference>
<evidence type="ECO:0000313" key="5">
    <source>
        <dbReference type="EMBL" id="SVD04010.1"/>
    </source>
</evidence>
<dbReference type="InterPro" id="IPR001789">
    <property type="entry name" value="Sig_transdc_resp-reg_receiver"/>
</dbReference>
<dbReference type="InterPro" id="IPR002078">
    <property type="entry name" value="Sigma_54_int"/>
</dbReference>
<gene>
    <name evidence="5" type="ORF">METZ01_LOCUS356864</name>
</gene>
<keyword evidence="3" id="KW-0067">ATP-binding</keyword>
<evidence type="ECO:0000259" key="4">
    <source>
        <dbReference type="PROSITE" id="PS50110"/>
    </source>
</evidence>
<dbReference type="SUPFAM" id="SSF52172">
    <property type="entry name" value="CheY-like"/>
    <property type="match status" value="1"/>
</dbReference>
<dbReference type="InterPro" id="IPR011006">
    <property type="entry name" value="CheY-like_superfamily"/>
</dbReference>
<evidence type="ECO:0000256" key="1">
    <source>
        <dbReference type="ARBA" id="ARBA00022553"/>
    </source>
</evidence>
<dbReference type="Pfam" id="PF00158">
    <property type="entry name" value="Sigma54_activat"/>
    <property type="match status" value="1"/>
</dbReference>
<protein>
    <recommendedName>
        <fullName evidence="4">Response regulatory domain-containing protein</fullName>
    </recommendedName>
</protein>
<dbReference type="GO" id="GO:0005524">
    <property type="term" value="F:ATP binding"/>
    <property type="evidence" value="ECO:0007669"/>
    <property type="project" value="UniProtKB-KW"/>
</dbReference>
<dbReference type="PANTHER" id="PTHR32071:SF17">
    <property type="entry name" value="TRANSCRIPTIONAL REGULATOR (NTRC FAMILY)"/>
    <property type="match status" value="1"/>
</dbReference>
<dbReference type="Gene3D" id="3.40.50.2300">
    <property type="match status" value="1"/>
</dbReference>
<dbReference type="InterPro" id="IPR027417">
    <property type="entry name" value="P-loop_NTPase"/>
</dbReference>
<sequence length="128" mass="14168">MDGIEILKEFKKINNNVPVIIISGHGTVDLAVSAIKNGAYDFLEKPFNSDKLVILAKRAIESSTLINENKDLKELISPNVSLVGNSSFTNQTRKKIIEYSKSNSRLLIEGLFGVGKKLITNQIHQNSK</sequence>
<feature type="domain" description="Response regulatory" evidence="4">
    <location>
        <begin position="1"/>
        <end position="60"/>
    </location>
</feature>
<feature type="non-terminal residue" evidence="5">
    <location>
        <position position="128"/>
    </location>
</feature>
<dbReference type="PANTHER" id="PTHR32071">
    <property type="entry name" value="TRANSCRIPTIONAL REGULATORY PROTEIN"/>
    <property type="match status" value="1"/>
</dbReference>
<dbReference type="GO" id="GO:0000160">
    <property type="term" value="P:phosphorelay signal transduction system"/>
    <property type="evidence" value="ECO:0007669"/>
    <property type="project" value="InterPro"/>
</dbReference>
<dbReference type="EMBL" id="UINC01125876">
    <property type="protein sequence ID" value="SVD04010.1"/>
    <property type="molecule type" value="Genomic_DNA"/>
</dbReference>
<accession>A0A382S2F9</accession>
<dbReference type="GO" id="GO:0006355">
    <property type="term" value="P:regulation of DNA-templated transcription"/>
    <property type="evidence" value="ECO:0007669"/>
    <property type="project" value="InterPro"/>
</dbReference>
<reference evidence="5" key="1">
    <citation type="submission" date="2018-05" db="EMBL/GenBank/DDBJ databases">
        <authorList>
            <person name="Lanie J.A."/>
            <person name="Ng W.-L."/>
            <person name="Kazmierczak K.M."/>
            <person name="Andrzejewski T.M."/>
            <person name="Davidsen T.M."/>
            <person name="Wayne K.J."/>
            <person name="Tettelin H."/>
            <person name="Glass J.I."/>
            <person name="Rusch D."/>
            <person name="Podicherti R."/>
            <person name="Tsui H.-C.T."/>
            <person name="Winkler M.E."/>
        </authorList>
    </citation>
    <scope>NUCLEOTIDE SEQUENCE</scope>
</reference>
<name>A0A382S2F9_9ZZZZ</name>
<dbReference type="Gene3D" id="3.40.50.300">
    <property type="entry name" value="P-loop containing nucleotide triphosphate hydrolases"/>
    <property type="match status" value="1"/>
</dbReference>
<dbReference type="PROSITE" id="PS50110">
    <property type="entry name" value="RESPONSE_REGULATORY"/>
    <property type="match status" value="1"/>
</dbReference>
<organism evidence="5">
    <name type="scientific">marine metagenome</name>
    <dbReference type="NCBI Taxonomy" id="408172"/>
    <lineage>
        <taxon>unclassified sequences</taxon>
        <taxon>metagenomes</taxon>
        <taxon>ecological metagenomes</taxon>
    </lineage>
</organism>
<keyword evidence="2" id="KW-0547">Nucleotide-binding</keyword>
<dbReference type="AlphaFoldDB" id="A0A382S2F9"/>
<proteinExistence type="predicted"/>
<evidence type="ECO:0000256" key="3">
    <source>
        <dbReference type="ARBA" id="ARBA00022840"/>
    </source>
</evidence>
<keyword evidence="1" id="KW-0597">Phosphoprotein</keyword>
<evidence type="ECO:0000256" key="2">
    <source>
        <dbReference type="ARBA" id="ARBA00022741"/>
    </source>
</evidence>